<evidence type="ECO:0000256" key="2">
    <source>
        <dbReference type="ARBA" id="ARBA00012438"/>
    </source>
</evidence>
<evidence type="ECO:0000256" key="5">
    <source>
        <dbReference type="ARBA" id="ARBA00022741"/>
    </source>
</evidence>
<dbReference type="SUPFAM" id="SSF55874">
    <property type="entry name" value="ATPase domain of HSP90 chaperone/DNA topoisomerase II/histidine kinase"/>
    <property type="match status" value="1"/>
</dbReference>
<keyword evidence="7" id="KW-0067">ATP-binding</keyword>
<evidence type="ECO:0000256" key="6">
    <source>
        <dbReference type="ARBA" id="ARBA00022777"/>
    </source>
</evidence>
<keyword evidence="9" id="KW-0472">Membrane</keyword>
<dbReference type="InterPro" id="IPR050482">
    <property type="entry name" value="Sensor_HK_TwoCompSys"/>
</dbReference>
<reference evidence="12 14" key="1">
    <citation type="submission" date="2016-06" db="EMBL/GenBank/DDBJ databases">
        <authorList>
            <person name="Kjaerup R.B."/>
            <person name="Dalgaard T.S."/>
            <person name="Juul-Madsen H.R."/>
        </authorList>
    </citation>
    <scope>NUCLEOTIDE SEQUENCE [LARGE SCALE GENOMIC DNA]</scope>
    <source>
        <strain evidence="12 14">DSM 43363</strain>
    </source>
</reference>
<evidence type="ECO:0000259" key="11">
    <source>
        <dbReference type="Pfam" id="PF07730"/>
    </source>
</evidence>
<evidence type="ECO:0000313" key="14">
    <source>
        <dbReference type="Proteomes" id="UP000199343"/>
    </source>
</evidence>
<feature type="transmembrane region" description="Helical" evidence="9">
    <location>
        <begin position="150"/>
        <end position="172"/>
    </location>
</feature>
<dbReference type="InterPro" id="IPR036890">
    <property type="entry name" value="HATPase_C_sf"/>
</dbReference>
<feature type="transmembrane region" description="Helical" evidence="9">
    <location>
        <begin position="347"/>
        <end position="369"/>
    </location>
</feature>
<dbReference type="GO" id="GO:0005524">
    <property type="term" value="F:ATP binding"/>
    <property type="evidence" value="ECO:0007669"/>
    <property type="project" value="UniProtKB-KW"/>
</dbReference>
<comment type="catalytic activity">
    <reaction evidence="1">
        <text>ATP + protein L-histidine = ADP + protein N-phospho-L-histidine.</text>
        <dbReference type="EC" id="2.7.13.3"/>
    </reaction>
</comment>
<keyword evidence="8" id="KW-0902">Two-component regulatory system</keyword>
<dbReference type="GO" id="GO:0046983">
    <property type="term" value="F:protein dimerization activity"/>
    <property type="evidence" value="ECO:0007669"/>
    <property type="project" value="InterPro"/>
</dbReference>
<protein>
    <recommendedName>
        <fullName evidence="2">histidine kinase</fullName>
        <ecNumber evidence="2">2.7.13.3</ecNumber>
    </recommendedName>
</protein>
<proteinExistence type="predicted"/>
<dbReference type="STRING" id="47871.GA0070608_4669"/>
<dbReference type="Gene3D" id="3.30.565.10">
    <property type="entry name" value="Histidine kinase-like ATPase, C-terminal domain"/>
    <property type="match status" value="1"/>
</dbReference>
<evidence type="ECO:0000256" key="4">
    <source>
        <dbReference type="ARBA" id="ARBA00022679"/>
    </source>
</evidence>
<evidence type="ECO:0000313" key="12">
    <source>
        <dbReference type="EMBL" id="SCL71517.1"/>
    </source>
</evidence>
<evidence type="ECO:0000256" key="9">
    <source>
        <dbReference type="SAM" id="Phobius"/>
    </source>
</evidence>
<dbReference type="Pfam" id="PF07730">
    <property type="entry name" value="HisKA_3"/>
    <property type="match status" value="1"/>
</dbReference>
<name>A0A1C6VZA2_9ACTN</name>
<sequence>MTRFALAVPRCVALVVLSVAGFAYGHFLVLGATMVIAYPLATAGQFRLTALARRLARAWAGADLPAPVRSPPPTPHRREDGWYAHDGTLYKSPRVPAFLLKLEHHSKDPTLAREWLWLILTPVTGAVPILVPPALIAAGVLLLASPPWAFAWSVPAGVGAVVAAFLLAPWALRAYGLWAGVLLGTGKPPQTAVSRWVTWTSAATWRGAGLAGLSLAAFGGLLLNLLTAALSWGGLLPYTLPVTRSLVELYRRQVGRWTGRDLPGPYRPYPPSPSPGEDGNYRIGRVLYTDLPAAVQAQRPGWLFGDPATWRDQLWSLGSVVLAPLSLAPAVLVGFGFYGLFCQPLTWAGWAVPIGLFTGYWATPFYLWFGIEHVGLVAPWFPDWASMPVGLVMALLGLGLAGPLMRLRLAWDRLLLAPTAATVLASRVAHLATTRADAVDVQAAELRRIERDLHDGAQARLVAVGLGLAAVARLMETDPVRARRVLEQAQETSSAALAELRDLVRGIHPPVLAERGLGDAIRAIALDTPLPVDVDVDLPGRLGAPVESAAYFVTCEALTNAARCAAHISVSLSYRDGVLRMVVSDDGPGGADPAKGTGLRGIQRRLATFDGTLTLHSPPGGPTVVTMEIPCASSLPRTSTS</sequence>
<feature type="transmembrane region" description="Helical" evidence="9">
    <location>
        <begin position="314"/>
        <end position="340"/>
    </location>
</feature>
<gene>
    <name evidence="12" type="ORF">GA0070608_4669</name>
    <name evidence="13" type="ORF">OIE14_26505</name>
</gene>
<keyword evidence="4" id="KW-0808">Transferase</keyword>
<feature type="transmembrane region" description="Helical" evidence="9">
    <location>
        <begin position="210"/>
        <end position="232"/>
    </location>
</feature>
<dbReference type="EC" id="2.7.13.3" evidence="2"/>
<dbReference type="GO" id="GO:0000155">
    <property type="term" value="F:phosphorelay sensor kinase activity"/>
    <property type="evidence" value="ECO:0007669"/>
    <property type="project" value="InterPro"/>
</dbReference>
<keyword evidence="3" id="KW-0597">Phosphoprotein</keyword>
<dbReference type="AlphaFoldDB" id="A0A1C6VZA2"/>
<feature type="transmembrane region" description="Helical" evidence="9">
    <location>
        <begin position="12"/>
        <end position="38"/>
    </location>
</feature>
<reference evidence="13 15" key="2">
    <citation type="submission" date="2022-10" db="EMBL/GenBank/DDBJ databases">
        <title>The complete genomes of actinobacterial strains from the NBC collection.</title>
        <authorList>
            <person name="Joergensen T.S."/>
            <person name="Alvarez Arevalo M."/>
            <person name="Sterndorff E.B."/>
            <person name="Faurdal D."/>
            <person name="Vuksanovic O."/>
            <person name="Mourched A.-S."/>
            <person name="Charusanti P."/>
            <person name="Shaw S."/>
            <person name="Blin K."/>
            <person name="Weber T."/>
        </authorList>
    </citation>
    <scope>NUCLEOTIDE SEQUENCE [LARGE SCALE GENOMIC DNA]</scope>
    <source>
        <strain evidence="13 15">NBC 01809</strain>
    </source>
</reference>
<accession>A0A1C6VZA2</accession>
<evidence type="ECO:0000313" key="15">
    <source>
        <dbReference type="Proteomes" id="UP001334804"/>
    </source>
</evidence>
<evidence type="ECO:0000256" key="8">
    <source>
        <dbReference type="ARBA" id="ARBA00023012"/>
    </source>
</evidence>
<dbReference type="InterPro" id="IPR003594">
    <property type="entry name" value="HATPase_dom"/>
</dbReference>
<evidence type="ECO:0000256" key="7">
    <source>
        <dbReference type="ARBA" id="ARBA00022840"/>
    </source>
</evidence>
<feature type="domain" description="Signal transduction histidine kinase subgroup 3 dimerisation and phosphoacceptor" evidence="11">
    <location>
        <begin position="445"/>
        <end position="512"/>
    </location>
</feature>
<evidence type="ECO:0000256" key="3">
    <source>
        <dbReference type="ARBA" id="ARBA00022553"/>
    </source>
</evidence>
<dbReference type="PANTHER" id="PTHR24421:SF10">
    <property type="entry name" value="NITRATE_NITRITE SENSOR PROTEIN NARQ"/>
    <property type="match status" value="1"/>
</dbReference>
<dbReference type="Proteomes" id="UP000199343">
    <property type="component" value="Unassembled WGS sequence"/>
</dbReference>
<dbReference type="Pfam" id="PF02518">
    <property type="entry name" value="HATPase_c"/>
    <property type="match status" value="1"/>
</dbReference>
<dbReference type="InterPro" id="IPR011712">
    <property type="entry name" value="Sig_transdc_His_kin_sub3_dim/P"/>
</dbReference>
<keyword evidence="9" id="KW-1133">Transmembrane helix</keyword>
<evidence type="ECO:0000259" key="10">
    <source>
        <dbReference type="Pfam" id="PF02518"/>
    </source>
</evidence>
<dbReference type="CDD" id="cd16917">
    <property type="entry name" value="HATPase_UhpB-NarQ-NarX-like"/>
    <property type="match status" value="1"/>
</dbReference>
<evidence type="ECO:0000256" key="1">
    <source>
        <dbReference type="ARBA" id="ARBA00000085"/>
    </source>
</evidence>
<keyword evidence="15" id="KW-1185">Reference proteome</keyword>
<dbReference type="OrthoDB" id="4198152at2"/>
<dbReference type="EMBL" id="CP109071">
    <property type="protein sequence ID" value="WSA31641.1"/>
    <property type="molecule type" value="Genomic_DNA"/>
</dbReference>
<dbReference type="EMBL" id="FMIC01000002">
    <property type="protein sequence ID" value="SCL71517.1"/>
    <property type="molecule type" value="Genomic_DNA"/>
</dbReference>
<dbReference type="GO" id="GO:0016020">
    <property type="term" value="C:membrane"/>
    <property type="evidence" value="ECO:0007669"/>
    <property type="project" value="InterPro"/>
</dbReference>
<dbReference type="PANTHER" id="PTHR24421">
    <property type="entry name" value="NITRATE/NITRITE SENSOR PROTEIN NARX-RELATED"/>
    <property type="match status" value="1"/>
</dbReference>
<evidence type="ECO:0000313" key="13">
    <source>
        <dbReference type="EMBL" id="WSA31641.1"/>
    </source>
</evidence>
<organism evidence="12 14">
    <name type="scientific">Micromonospora peucetia</name>
    <dbReference type="NCBI Taxonomy" id="47871"/>
    <lineage>
        <taxon>Bacteria</taxon>
        <taxon>Bacillati</taxon>
        <taxon>Actinomycetota</taxon>
        <taxon>Actinomycetes</taxon>
        <taxon>Micromonosporales</taxon>
        <taxon>Micromonosporaceae</taxon>
        <taxon>Micromonospora</taxon>
    </lineage>
</organism>
<dbReference type="RefSeq" id="WP_141719534.1">
    <property type="nucleotide sequence ID" value="NZ_CP109071.1"/>
</dbReference>
<keyword evidence="6 12" id="KW-0418">Kinase</keyword>
<keyword evidence="5" id="KW-0547">Nucleotide-binding</keyword>
<feature type="transmembrane region" description="Helical" evidence="9">
    <location>
        <begin position="115"/>
        <end position="144"/>
    </location>
</feature>
<dbReference type="Gene3D" id="1.20.5.1930">
    <property type="match status" value="1"/>
</dbReference>
<keyword evidence="9" id="KW-0812">Transmembrane</keyword>
<feature type="domain" description="Histidine kinase/HSP90-like ATPase" evidence="10">
    <location>
        <begin position="551"/>
        <end position="631"/>
    </location>
</feature>
<feature type="transmembrane region" description="Helical" evidence="9">
    <location>
        <begin position="384"/>
        <end position="405"/>
    </location>
</feature>
<dbReference type="Proteomes" id="UP001334804">
    <property type="component" value="Chromosome"/>
</dbReference>